<organism evidence="4 5">
    <name type="scientific">Chiloscyllium punctatum</name>
    <name type="common">Brownbanded bambooshark</name>
    <name type="synonym">Hemiscyllium punctatum</name>
    <dbReference type="NCBI Taxonomy" id="137246"/>
    <lineage>
        <taxon>Eukaryota</taxon>
        <taxon>Metazoa</taxon>
        <taxon>Chordata</taxon>
        <taxon>Craniata</taxon>
        <taxon>Vertebrata</taxon>
        <taxon>Chondrichthyes</taxon>
        <taxon>Elasmobranchii</taxon>
        <taxon>Galeomorphii</taxon>
        <taxon>Galeoidea</taxon>
        <taxon>Orectolobiformes</taxon>
        <taxon>Hemiscylliidae</taxon>
        <taxon>Chiloscyllium</taxon>
    </lineage>
</organism>
<dbReference type="GO" id="GO:0005509">
    <property type="term" value="F:calcium ion binding"/>
    <property type="evidence" value="ECO:0007669"/>
    <property type="project" value="TreeGrafter"/>
</dbReference>
<evidence type="ECO:0000313" key="5">
    <source>
        <dbReference type="Proteomes" id="UP000287033"/>
    </source>
</evidence>
<dbReference type="PRINTS" id="PR00779">
    <property type="entry name" value="INSP3RECEPTR"/>
</dbReference>
<evidence type="ECO:0000256" key="1">
    <source>
        <dbReference type="ARBA" id="ARBA00004638"/>
    </source>
</evidence>
<feature type="non-terminal residue" evidence="4">
    <location>
        <position position="1"/>
    </location>
</feature>
<proteinExistence type="inferred from homology"/>
<protein>
    <recommendedName>
        <fullName evidence="2">Inositol 1,4,5-trisphosphate receptor</fullName>
    </recommendedName>
</protein>
<dbReference type="Pfam" id="PF01365">
    <property type="entry name" value="RYDR_ITPR"/>
    <property type="match status" value="1"/>
</dbReference>
<dbReference type="PANTHER" id="PTHR13715:SF102">
    <property type="entry name" value="INOSITOL 1,4,5-TRISPHOSPHATE RECEPTOR"/>
    <property type="match status" value="1"/>
</dbReference>
<accession>A0A401RDY1</accession>
<keyword evidence="2" id="KW-0107">Calcium channel</keyword>
<keyword evidence="2" id="KW-0109">Calcium transport</keyword>
<dbReference type="OrthoDB" id="76898at2759"/>
<dbReference type="GO" id="GO:0035091">
    <property type="term" value="F:phosphatidylinositol binding"/>
    <property type="evidence" value="ECO:0007669"/>
    <property type="project" value="TreeGrafter"/>
</dbReference>
<dbReference type="OMA" id="ANRMFIN"/>
<comment type="caution">
    <text evidence="4">The sequence shown here is derived from an EMBL/GenBank/DDBJ whole genome shotgun (WGS) entry which is preliminary data.</text>
</comment>
<dbReference type="SUPFAM" id="SSF100909">
    <property type="entry name" value="IP3 receptor type 1 binding core, domain 2"/>
    <property type="match status" value="1"/>
</dbReference>
<gene>
    <name evidence="4" type="ORF">chiPu_0022193</name>
</gene>
<evidence type="ECO:0000259" key="3">
    <source>
        <dbReference type="Pfam" id="PF01365"/>
    </source>
</evidence>
<dbReference type="InterPro" id="IPR000493">
    <property type="entry name" value="InsP3_rcpt"/>
</dbReference>
<dbReference type="STRING" id="137246.A0A401RDY1"/>
<comment type="similarity">
    <text evidence="2">Belongs to the InsP3 receptor family.</text>
</comment>
<dbReference type="FunFam" id="1.25.10.30:FF:000001">
    <property type="entry name" value="Inositol 1,4,5-trisphosphate receptor, type 2"/>
    <property type="match status" value="1"/>
</dbReference>
<comment type="subcellular location">
    <subcellularLocation>
        <location evidence="1">Cytoplasmic vesicle</location>
        <location evidence="1">Secretory vesicle membrane</location>
        <topology evidence="1">Multi-pass membrane protein</topology>
    </subcellularLocation>
    <subcellularLocation>
        <location evidence="2">Endoplasmic reticulum membrane</location>
        <topology evidence="2">Multi-pass membrane protein</topology>
    </subcellularLocation>
</comment>
<reference evidence="4 5" key="1">
    <citation type="journal article" date="2018" name="Nat. Ecol. Evol.">
        <title>Shark genomes provide insights into elasmobranch evolution and the origin of vertebrates.</title>
        <authorList>
            <person name="Hara Y"/>
            <person name="Yamaguchi K"/>
            <person name="Onimaru K"/>
            <person name="Kadota M"/>
            <person name="Koyanagi M"/>
            <person name="Keeley SD"/>
            <person name="Tatsumi K"/>
            <person name="Tanaka K"/>
            <person name="Motone F"/>
            <person name="Kageyama Y"/>
            <person name="Nozu R"/>
            <person name="Adachi N"/>
            <person name="Nishimura O"/>
            <person name="Nakagawa R"/>
            <person name="Tanegashima C"/>
            <person name="Kiyatake I"/>
            <person name="Matsumoto R"/>
            <person name="Murakumo K"/>
            <person name="Nishida K"/>
            <person name="Terakita A"/>
            <person name="Kuratani S"/>
            <person name="Sato K"/>
            <person name="Hyodo S Kuraku.S."/>
        </authorList>
    </citation>
    <scope>NUCLEOTIDE SEQUENCE [LARGE SCALE GENOMIC DNA]</scope>
</reference>
<comment type="function">
    <text evidence="2">Receptor for inositol 1,4,5-trisphosphate, a second messenger that mediates the release of intracellular calcium.</text>
</comment>
<feature type="domain" description="RIH" evidence="3">
    <location>
        <begin position="57"/>
        <end position="215"/>
    </location>
</feature>
<dbReference type="GO" id="GO:0005789">
    <property type="term" value="C:endoplasmic reticulum membrane"/>
    <property type="evidence" value="ECO:0007669"/>
    <property type="project" value="UniProtKB-SubCell"/>
</dbReference>
<comment type="domain">
    <text evidence="2">The receptor contains a calcium channel in its C-terminal extremity. Its large N-terminal cytoplasmic region has the ligand-binding site in the N-terminus and modulatory sites in the middle portion immediately upstream of the channel region.</text>
</comment>
<dbReference type="GO" id="GO:0030658">
    <property type="term" value="C:transport vesicle membrane"/>
    <property type="evidence" value="ECO:0007669"/>
    <property type="project" value="UniProtKB-SubCell"/>
</dbReference>
<keyword evidence="2" id="KW-0675">Receptor</keyword>
<keyword evidence="2" id="KW-0407">Ion channel</keyword>
<dbReference type="InterPro" id="IPR035910">
    <property type="entry name" value="RyR/IP3R_RIH_dom_sf"/>
</dbReference>
<dbReference type="GO" id="GO:0051209">
    <property type="term" value="P:release of sequestered calcium ion into cytosol"/>
    <property type="evidence" value="ECO:0007669"/>
    <property type="project" value="UniProtKB-UniRule"/>
</dbReference>
<evidence type="ECO:0000313" key="4">
    <source>
        <dbReference type="EMBL" id="GCC16361.1"/>
    </source>
</evidence>
<dbReference type="AlphaFoldDB" id="A0A401RDY1"/>
<keyword evidence="2" id="KW-1071">Ligand-gated ion channel</keyword>
<dbReference type="EMBL" id="BEZZ01006357">
    <property type="protein sequence ID" value="GCC16361.1"/>
    <property type="molecule type" value="Genomic_DNA"/>
</dbReference>
<dbReference type="GO" id="GO:0005886">
    <property type="term" value="C:plasma membrane"/>
    <property type="evidence" value="ECO:0007669"/>
    <property type="project" value="TreeGrafter"/>
</dbReference>
<dbReference type="Gene3D" id="1.25.10.30">
    <property type="entry name" value="IP3 receptor type 1 binding core, RIH domain"/>
    <property type="match status" value="1"/>
</dbReference>
<keyword evidence="2" id="KW-0472">Membrane</keyword>
<dbReference type="GO" id="GO:0030667">
    <property type="term" value="C:secretory granule membrane"/>
    <property type="evidence" value="ECO:0007669"/>
    <property type="project" value="TreeGrafter"/>
</dbReference>
<evidence type="ECO:0000256" key="2">
    <source>
        <dbReference type="RuleBase" id="RU368044"/>
    </source>
</evidence>
<keyword evidence="2" id="KW-0256">Endoplasmic reticulum</keyword>
<dbReference type="GO" id="GO:0070679">
    <property type="term" value="F:inositol 1,4,5 trisphosphate binding"/>
    <property type="evidence" value="ECO:0007669"/>
    <property type="project" value="UniProtKB-UniRule"/>
</dbReference>
<keyword evidence="5" id="KW-1185">Reference proteome</keyword>
<dbReference type="InterPro" id="IPR015925">
    <property type="entry name" value="Ryanodine_IP3_receptor"/>
</dbReference>
<keyword evidence="2" id="KW-0406">Ion transport</keyword>
<dbReference type="PANTHER" id="PTHR13715">
    <property type="entry name" value="RYANODINE RECEPTOR AND IP3 RECEPTOR"/>
    <property type="match status" value="1"/>
</dbReference>
<dbReference type="GO" id="GO:0016529">
    <property type="term" value="C:sarcoplasmic reticulum"/>
    <property type="evidence" value="ECO:0007669"/>
    <property type="project" value="TreeGrafter"/>
</dbReference>
<keyword evidence="2" id="KW-0106">Calcium</keyword>
<comment type="subunit">
    <text evidence="2">Homotetramer.</text>
</comment>
<sequence length="236" mass="27619">IGTCPTKEDKEAFAIVSVPLSEVRDLDFANDASKVLYAMVQKLEDGSLTQNERRFVTKLLEDLVFFVAYVPSNGQDVLDVVITKPNRERQKLMREQNILKQIFGILRVPFIDKGEGPMLRLEDLGDQRYAPYRYILRLCYRVLRHSQQDYRKNQEYIAKMFGIMQSQIGYDVLAEDTITALLHNNRKLLEKHITAKEIETFVKLLRRNREPRWDSRLLCNLPLSLRFFCLAGFKTK</sequence>
<name>A0A401RDY1_CHIPU</name>
<dbReference type="Proteomes" id="UP000287033">
    <property type="component" value="Unassembled WGS sequence"/>
</dbReference>
<keyword evidence="2" id="KW-0813">Transport</keyword>
<dbReference type="GO" id="GO:0005220">
    <property type="term" value="F:inositol 1,4,5-trisphosphate-gated calcium channel activity"/>
    <property type="evidence" value="ECO:0007669"/>
    <property type="project" value="UniProtKB-UniRule"/>
</dbReference>
<dbReference type="InterPro" id="IPR000699">
    <property type="entry name" value="RIH_dom"/>
</dbReference>